<evidence type="ECO:0000256" key="1">
    <source>
        <dbReference type="SAM" id="MobiDB-lite"/>
    </source>
</evidence>
<feature type="transmembrane region" description="Helical" evidence="2">
    <location>
        <begin position="73"/>
        <end position="91"/>
    </location>
</feature>
<feature type="compositionally biased region" description="Low complexity" evidence="1">
    <location>
        <begin position="213"/>
        <end position="223"/>
    </location>
</feature>
<dbReference type="EMBL" id="CP104275">
    <property type="protein sequence ID" value="UWX97765.1"/>
    <property type="molecule type" value="Genomic_DNA"/>
</dbReference>
<keyword evidence="4" id="KW-1185">Reference proteome</keyword>
<evidence type="ECO:0000256" key="2">
    <source>
        <dbReference type="SAM" id="Phobius"/>
    </source>
</evidence>
<feature type="transmembrane region" description="Helical" evidence="2">
    <location>
        <begin position="36"/>
        <end position="57"/>
    </location>
</feature>
<dbReference type="PRINTS" id="PR01217">
    <property type="entry name" value="PRICHEXTENSN"/>
</dbReference>
<feature type="compositionally biased region" description="Basic and acidic residues" evidence="1">
    <location>
        <begin position="224"/>
        <end position="247"/>
    </location>
</feature>
<reference evidence="3" key="1">
    <citation type="submission" date="2022-09" db="EMBL/GenBank/DDBJ databases">
        <title>Novel species in genus Arthrobacter.</title>
        <authorList>
            <person name="Liu Y."/>
        </authorList>
    </citation>
    <scope>NUCLEOTIDE SEQUENCE</scope>
    <source>
        <strain evidence="3">Zg-Y815</strain>
    </source>
</reference>
<evidence type="ECO:0000313" key="3">
    <source>
        <dbReference type="EMBL" id="UWX97765.1"/>
    </source>
</evidence>
<proteinExistence type="predicted"/>
<keyword evidence="2" id="KW-0472">Membrane</keyword>
<feature type="compositionally biased region" description="Pro residues" evidence="1">
    <location>
        <begin position="254"/>
        <end position="285"/>
    </location>
</feature>
<sequence>MRQRSSGRGNPRSAWLVVGLAAGLLLVAALQGRLGILVWLLAAGSLLVFTALYALGFRRRSWANLATLEQRKFALSLGAVVLVLGMVAGIVSTPEPGRTPLSSDAEGLRPRPDLFALPTTPMTPPPGSILRRAQQPAADQATDEPGAGSDGYALLGDTSGWEPTEADDSLANKPCEEPGEARTQRQTEYRCTHTTDGRLVWIERSGAERLAEEWAAAETARAQEQAREAQREQDMAEQRAAEERAREAAQTVPPANPPANQPQPAPSDPPTEPPNRPPTTPPTEPPTERPAEPPTEPTTPPTDPPTRPPNPDPTTPPTVPPTLPGQPDRPDPLAPDPDIPVLPPEFPVPPAPQPPQRPAPSSSFAPHSSPDASQAAVDVALSAVR</sequence>
<accession>A0ABY5YRQ1</accession>
<feature type="region of interest" description="Disordered" evidence="1">
    <location>
        <begin position="115"/>
        <end position="190"/>
    </location>
</feature>
<organism evidence="3 4">
    <name type="scientific">Arthrobacter zhaoxinii</name>
    <dbReference type="NCBI Taxonomy" id="2964616"/>
    <lineage>
        <taxon>Bacteria</taxon>
        <taxon>Bacillati</taxon>
        <taxon>Actinomycetota</taxon>
        <taxon>Actinomycetes</taxon>
        <taxon>Micrococcales</taxon>
        <taxon>Micrococcaceae</taxon>
        <taxon>Arthrobacter</taxon>
    </lineage>
</organism>
<protein>
    <submittedName>
        <fullName evidence="3">Uncharacterized protein</fullName>
    </submittedName>
</protein>
<feature type="compositionally biased region" description="Basic and acidic residues" evidence="1">
    <location>
        <begin position="174"/>
        <end position="190"/>
    </location>
</feature>
<feature type="region of interest" description="Disordered" evidence="1">
    <location>
        <begin position="212"/>
        <end position="385"/>
    </location>
</feature>
<name>A0ABY5YRQ1_9MICC</name>
<gene>
    <name evidence="3" type="ORF">N2K95_03515</name>
</gene>
<feature type="compositionally biased region" description="Pro residues" evidence="1">
    <location>
        <begin position="332"/>
        <end position="358"/>
    </location>
</feature>
<keyword evidence="2" id="KW-1133">Transmembrane helix</keyword>
<feature type="transmembrane region" description="Helical" evidence="2">
    <location>
        <begin position="12"/>
        <end position="30"/>
    </location>
</feature>
<keyword evidence="2" id="KW-0812">Transmembrane</keyword>
<dbReference type="Proteomes" id="UP001059859">
    <property type="component" value="Chromosome"/>
</dbReference>
<feature type="compositionally biased region" description="Low complexity" evidence="1">
    <location>
        <begin position="359"/>
        <end position="373"/>
    </location>
</feature>
<dbReference type="RefSeq" id="WP_260652942.1">
    <property type="nucleotide sequence ID" value="NZ_CP104275.1"/>
</dbReference>
<evidence type="ECO:0000313" key="4">
    <source>
        <dbReference type="Proteomes" id="UP001059859"/>
    </source>
</evidence>
<feature type="compositionally biased region" description="Pro residues" evidence="1">
    <location>
        <begin position="292"/>
        <end position="324"/>
    </location>
</feature>